<evidence type="ECO:0000256" key="1">
    <source>
        <dbReference type="SAM" id="Coils"/>
    </source>
</evidence>
<dbReference type="Pfam" id="PF03993">
    <property type="entry name" value="DUF349"/>
    <property type="match status" value="3"/>
</dbReference>
<dbReference type="InterPro" id="IPR007139">
    <property type="entry name" value="DUF349"/>
</dbReference>
<feature type="compositionally biased region" description="Low complexity" evidence="2">
    <location>
        <begin position="18"/>
        <end position="39"/>
    </location>
</feature>
<feature type="coiled-coil region" evidence="1">
    <location>
        <begin position="324"/>
        <end position="416"/>
    </location>
</feature>
<dbReference type="EMBL" id="LKST01000001">
    <property type="protein sequence ID" value="KQB85403.1"/>
    <property type="molecule type" value="Genomic_DNA"/>
</dbReference>
<feature type="coiled-coil region" evidence="1">
    <location>
        <begin position="223"/>
        <end position="250"/>
    </location>
</feature>
<dbReference type="OrthoDB" id="5422202at2"/>
<proteinExistence type="predicted"/>
<accession>A0A0Q0YSM9</accession>
<sequence>MTPQPAPNPAQLAKKKPALGPKAAAQAPAARPAPNNPAQWGRVEADGTAWVRTGDGERRIGQYKAGTPEEGLAHFGSRYDDLSTEVSLLESRLRLHPEDAAAIRAQAKDIRSQLDTAAVIGDLDSLDTRLVGIIADTDTAQAQVTQEKQRRRAEAIAAKEKLAAEAEEIAANSTEWKAAGDRIHAILDEWKTIHGVDRKTDDQLWKRYSRARDSFNRRRGSHFADLDRARAQAKRSKEELVERAQALQDSTDWGETARAFRDLMKEWKTIGRAPREADDALWEQFRSAQDHFFNARTAANDARDREYADNAAAKDALLAEYRPLINPEDNLEAARDKLAELQEKWEQIGYVPRGKVREYEDKIAAVERSVKEAAESKWRRTDPAAQARAAQFQAKVDEFTAQAEQAEAKGNAAQAEKFRAQAAQWAEWANAAAQAVENR</sequence>
<dbReference type="STRING" id="1544416.Cocul_00542"/>
<gene>
    <name evidence="3" type="ORF">Cocul_00542</name>
</gene>
<protein>
    <recommendedName>
        <fullName evidence="5">DNA repair ATPase</fullName>
    </recommendedName>
</protein>
<evidence type="ECO:0000313" key="4">
    <source>
        <dbReference type="Proteomes" id="UP000050517"/>
    </source>
</evidence>
<evidence type="ECO:0008006" key="5">
    <source>
        <dbReference type="Google" id="ProtNLM"/>
    </source>
</evidence>
<feature type="region of interest" description="Disordered" evidence="2">
    <location>
        <begin position="1"/>
        <end position="54"/>
    </location>
</feature>
<organism evidence="3 4">
    <name type="scientific">Corynebacterium oculi</name>
    <dbReference type="NCBI Taxonomy" id="1544416"/>
    <lineage>
        <taxon>Bacteria</taxon>
        <taxon>Bacillati</taxon>
        <taxon>Actinomycetota</taxon>
        <taxon>Actinomycetes</taxon>
        <taxon>Mycobacteriales</taxon>
        <taxon>Corynebacteriaceae</taxon>
        <taxon>Corynebacterium</taxon>
    </lineage>
</organism>
<dbReference type="Proteomes" id="UP000050517">
    <property type="component" value="Unassembled WGS sequence"/>
</dbReference>
<keyword evidence="1" id="KW-0175">Coiled coil</keyword>
<evidence type="ECO:0000313" key="3">
    <source>
        <dbReference type="EMBL" id="KQB85403.1"/>
    </source>
</evidence>
<comment type="caution">
    <text evidence="3">The sequence shown here is derived from an EMBL/GenBank/DDBJ whole genome shotgun (WGS) entry which is preliminary data.</text>
</comment>
<keyword evidence="4" id="KW-1185">Reference proteome</keyword>
<name>A0A0Q0YSM9_9CORY</name>
<dbReference type="PATRIC" id="fig|1544416.3.peg.546"/>
<evidence type="ECO:0000256" key="2">
    <source>
        <dbReference type="SAM" id="MobiDB-lite"/>
    </source>
</evidence>
<dbReference type="AlphaFoldDB" id="A0A0Q0YSM9"/>
<reference evidence="3 4" key="1">
    <citation type="submission" date="2015-10" db="EMBL/GenBank/DDBJ databases">
        <title>Corynebacteirum lowii and Corynebacterium oculi species nova, derived from human clinical disease and and emended description of Corynebacterium mastiditis.</title>
        <authorList>
            <person name="Bernard K."/>
            <person name="Pacheco A.L."/>
            <person name="Mcdougall C."/>
            <person name="Burtx T."/>
            <person name="Weibe D."/>
            <person name="Tyler S."/>
            <person name="Olson A.B."/>
            <person name="Cnockaert M."/>
            <person name="Eguchi H."/>
            <person name="Kuwahara T."/>
            <person name="Nakayama-Imaohji H."/>
            <person name="Boudewijins M."/>
            <person name="Van Hoecke F."/>
            <person name="Bernier A.-M."/>
            <person name="Vandamme P."/>
        </authorList>
    </citation>
    <scope>NUCLEOTIDE SEQUENCE [LARGE SCALE GENOMIC DNA]</scope>
    <source>
        <strain evidence="3 4">NML 130210</strain>
    </source>
</reference>
<dbReference type="RefSeq" id="WP_055121732.1">
    <property type="nucleotide sequence ID" value="NZ_LKST01000001.1"/>
</dbReference>